<keyword evidence="1 2" id="KW-0378">Hydrolase</keyword>
<dbReference type="Proteomes" id="UP000234849">
    <property type="component" value="Unassembled WGS sequence"/>
</dbReference>
<dbReference type="EMBL" id="NIHM01000001">
    <property type="protein sequence ID" value="PLT58126.1"/>
    <property type="molecule type" value="Genomic_DNA"/>
</dbReference>
<dbReference type="Proteomes" id="UP000283992">
    <property type="component" value="Unassembled WGS sequence"/>
</dbReference>
<evidence type="ECO:0000313" key="18">
    <source>
        <dbReference type="EMBL" id="RHG19493.1"/>
    </source>
</evidence>
<dbReference type="CDD" id="cd18873">
    <property type="entry name" value="NUDIX_NadM_like"/>
    <property type="match status" value="1"/>
</dbReference>
<evidence type="ECO:0000313" key="11">
    <source>
        <dbReference type="EMBL" id="NSI63970.1"/>
    </source>
</evidence>
<evidence type="ECO:0000313" key="19">
    <source>
        <dbReference type="EMBL" id="RHG87530.1"/>
    </source>
</evidence>
<name>A0A2N5NMP2_MEDGN</name>
<dbReference type="Proteomes" id="UP001079535">
    <property type="component" value="Unassembled WGS sequence"/>
</dbReference>
<dbReference type="Proteomes" id="UP000234840">
    <property type="component" value="Unassembled WGS sequence"/>
</dbReference>
<evidence type="ECO:0000313" key="25">
    <source>
        <dbReference type="Proteomes" id="UP000235093"/>
    </source>
</evidence>
<dbReference type="Proteomes" id="UP000285610">
    <property type="component" value="Unassembled WGS sequence"/>
</dbReference>
<reference evidence="5" key="6">
    <citation type="submission" date="2022-11" db="EMBL/GenBank/DDBJ databases">
        <title>Temperate bacteriophages infecting mucin-degrading bacterium Ruminococcus gnavus from the human gut.</title>
        <authorList>
            <person name="Buttimer C."/>
        </authorList>
    </citation>
    <scope>NUCLEOTIDE SEQUENCE</scope>
    <source>
        <strain evidence="5">CCUG 49994</strain>
        <strain evidence="6">CCUG 52279</strain>
    </source>
</reference>
<evidence type="ECO:0000313" key="27">
    <source>
        <dbReference type="Proteomes" id="UP000283981"/>
    </source>
</evidence>
<dbReference type="AlphaFoldDB" id="A0A2N5NMP2"/>
<evidence type="ECO:0000313" key="17">
    <source>
        <dbReference type="EMBL" id="RHD08737.1"/>
    </source>
</evidence>
<dbReference type="EMBL" id="JAPRAY010000012">
    <property type="protein sequence ID" value="MCZ0667857.1"/>
    <property type="molecule type" value="Genomic_DNA"/>
</dbReference>
<gene>
    <name evidence="12" type="ORF">CDL18_00635</name>
    <name evidence="15" type="ORF">CDL20_02375</name>
    <name evidence="14" type="ORF">CDL23_00180</name>
    <name evidence="13" type="ORF">CDL26_05145</name>
    <name evidence="20" type="ORF">DW142_06130</name>
    <name evidence="19" type="ORF">DW243_03115</name>
    <name evidence="18" type="ORF">DW270_07145</name>
    <name evidence="17" type="ORF">DW812_02215</name>
    <name evidence="16" type="ORF">DWX36_03470</name>
    <name evidence="21" type="ORF">DWZ50_00290</name>
    <name evidence="11" type="ORF">G4981_01435</name>
    <name evidence="10" type="ORF">G4993_01725</name>
    <name evidence="4" type="ORF">LIQ10_12630</name>
    <name evidence="9" type="ORF">O4N78_01475</name>
    <name evidence="6" type="ORF">OZZ16_01830</name>
    <name evidence="5" type="ORF">OZZ17_09895</name>
    <name evidence="8" type="ORF">PNU63_04305</name>
    <name evidence="7" type="ORF">PNW85_02265</name>
</gene>
<dbReference type="EMBL" id="JAPRBD010000001">
    <property type="protein sequence ID" value="MCZ0688666.1"/>
    <property type="molecule type" value="Genomic_DNA"/>
</dbReference>
<dbReference type="Proteomes" id="UP001296580">
    <property type="component" value="Unassembled WGS sequence"/>
</dbReference>
<evidence type="ECO:0000313" key="30">
    <source>
        <dbReference type="Proteomes" id="UP000285610"/>
    </source>
</evidence>
<dbReference type="EMBL" id="QRWQ01000002">
    <property type="protein sequence ID" value="RGT41346.1"/>
    <property type="molecule type" value="Genomic_DNA"/>
</dbReference>
<reference evidence="10" key="4">
    <citation type="submission" date="2020-02" db="EMBL/GenBank/DDBJ databases">
        <authorList>
            <person name="Littmann E."/>
            <person name="Sorbara M."/>
        </authorList>
    </citation>
    <scope>NUCLEOTIDE SEQUENCE</scope>
    <source>
        <strain evidence="11">MSK.11.9</strain>
        <strain evidence="10">MSK.15.32</strain>
    </source>
</reference>
<dbReference type="EMBL" id="NIHW01000003">
    <property type="protein sequence ID" value="PLT88935.1"/>
    <property type="molecule type" value="Genomic_DNA"/>
</dbReference>
<dbReference type="Proteomes" id="UP000284472">
    <property type="component" value="Unassembled WGS sequence"/>
</dbReference>
<dbReference type="Gene3D" id="3.90.79.10">
    <property type="entry name" value="Nucleoside Triphosphate Pyrophosphohydrolase"/>
    <property type="match status" value="1"/>
</dbReference>
<dbReference type="GO" id="GO:0016787">
    <property type="term" value="F:hydrolase activity"/>
    <property type="evidence" value="ECO:0007669"/>
    <property type="project" value="UniProtKB-KW"/>
</dbReference>
<organism evidence="12 23">
    <name type="scientific">Mediterraneibacter gnavus</name>
    <name type="common">Ruminococcus gnavus</name>
    <dbReference type="NCBI Taxonomy" id="33038"/>
    <lineage>
        <taxon>Bacteria</taxon>
        <taxon>Bacillati</taxon>
        <taxon>Bacillota</taxon>
        <taxon>Clostridia</taxon>
        <taxon>Lachnospirales</taxon>
        <taxon>Lachnospiraceae</taxon>
        <taxon>Mediterraneibacter</taxon>
    </lineage>
</organism>
<dbReference type="InterPro" id="IPR000086">
    <property type="entry name" value="NUDIX_hydrolase_dom"/>
</dbReference>
<protein>
    <submittedName>
        <fullName evidence="12">NUDIX hydrolase</fullName>
    </submittedName>
</protein>
<dbReference type="RefSeq" id="WP_004840868.1">
    <property type="nucleotide sequence ID" value="NZ_AP031446.1"/>
</dbReference>
<evidence type="ECO:0000256" key="1">
    <source>
        <dbReference type="ARBA" id="ARBA00022801"/>
    </source>
</evidence>
<evidence type="ECO:0000256" key="2">
    <source>
        <dbReference type="RuleBase" id="RU003476"/>
    </source>
</evidence>
<dbReference type="Proteomes" id="UP001212160">
    <property type="component" value="Unassembled WGS sequence"/>
</dbReference>
<dbReference type="Proteomes" id="UP000235093">
    <property type="component" value="Unassembled WGS sequence"/>
</dbReference>
<dbReference type="InterPro" id="IPR015797">
    <property type="entry name" value="NUDIX_hydrolase-like_dom_sf"/>
</dbReference>
<evidence type="ECO:0000313" key="20">
    <source>
        <dbReference type="EMBL" id="RHJ14080.1"/>
    </source>
</evidence>
<dbReference type="PRINTS" id="PR00502">
    <property type="entry name" value="NUDIXFAMILY"/>
</dbReference>
<reference evidence="7" key="8">
    <citation type="submission" date="2023-01" db="EMBL/GenBank/DDBJ databases">
        <title>Human gut microbiome strain richness.</title>
        <authorList>
            <person name="Chen-Liaw A."/>
        </authorList>
    </citation>
    <scope>NUCLEOTIDE SEQUENCE</scope>
    <source>
        <strain evidence="8">1001217st1_A9_1001217B_191108</strain>
        <strain evidence="7">RTP21484st1_H11_RTP21484_190118</strain>
    </source>
</reference>
<reference evidence="4" key="5">
    <citation type="submission" date="2021-10" db="EMBL/GenBank/DDBJ databases">
        <title>Collection of gut derived symbiotic bacterial strains cultured from healthy donors.</title>
        <authorList>
            <person name="Lin H."/>
            <person name="Littmann E."/>
            <person name="Claire K."/>
            <person name="Pamer E."/>
        </authorList>
    </citation>
    <scope>NUCLEOTIDE SEQUENCE</scope>
    <source>
        <strain evidence="4">MSK.23.4</strain>
    </source>
</reference>
<dbReference type="InterPro" id="IPR020476">
    <property type="entry name" value="Nudix_hydrolase"/>
</dbReference>
<evidence type="ECO:0000313" key="14">
    <source>
        <dbReference type="EMBL" id="PLT77566.1"/>
    </source>
</evidence>
<dbReference type="STRING" id="33038.GCA_900067245_00357"/>
<dbReference type="Proteomes" id="UP001296581">
    <property type="component" value="Unassembled WGS sequence"/>
</dbReference>
<comment type="similarity">
    <text evidence="2">Belongs to the Nudix hydrolase family.</text>
</comment>
<evidence type="ECO:0000313" key="23">
    <source>
        <dbReference type="Proteomes" id="UP000234849"/>
    </source>
</evidence>
<evidence type="ECO:0000313" key="6">
    <source>
        <dbReference type="EMBL" id="MCZ0688666.1"/>
    </source>
</evidence>
<dbReference type="EMBL" id="JAAIRY010000001">
    <property type="protein sequence ID" value="NSI63970.1"/>
    <property type="molecule type" value="Genomic_DNA"/>
</dbReference>
<evidence type="ECO:0000313" key="5">
    <source>
        <dbReference type="EMBL" id="MCZ0667857.1"/>
    </source>
</evidence>
<evidence type="ECO:0000313" key="15">
    <source>
        <dbReference type="EMBL" id="PLT88935.1"/>
    </source>
</evidence>
<reference evidence="26 27" key="2">
    <citation type="submission" date="2018-08" db="EMBL/GenBank/DDBJ databases">
        <title>A genome reference for cultivated species of the human gut microbiota.</title>
        <authorList>
            <person name="Zou Y."/>
            <person name="Xue W."/>
            <person name="Luo G."/>
        </authorList>
    </citation>
    <scope>NUCLEOTIDE SEQUENCE [LARGE SCALE GENOMIC DNA]</scope>
    <source>
        <strain evidence="16 26">AF19-16AC</strain>
        <strain evidence="21 30">AF33-12</strain>
        <strain evidence="20 28">AM12-54</strain>
        <strain evidence="19 27">AM21-18</strain>
        <strain evidence="18 31">AM22-7AC</strain>
        <strain evidence="17 29">AM32-6</strain>
    </source>
</reference>
<evidence type="ECO:0000313" key="9">
    <source>
        <dbReference type="EMBL" id="MDE1202259.1"/>
    </source>
</evidence>
<evidence type="ECO:0000313" key="12">
    <source>
        <dbReference type="EMBL" id="PLT58126.1"/>
    </source>
</evidence>
<dbReference type="Proteomes" id="UP000234891">
    <property type="component" value="Unassembled WGS sequence"/>
</dbReference>
<evidence type="ECO:0000313" key="24">
    <source>
        <dbReference type="Proteomes" id="UP000234891"/>
    </source>
</evidence>
<evidence type="ECO:0000313" key="10">
    <source>
        <dbReference type="EMBL" id="NSI57124.1"/>
    </source>
</evidence>
<evidence type="ECO:0000313" key="21">
    <source>
        <dbReference type="EMBL" id="RHM81604.1"/>
    </source>
</evidence>
<dbReference type="EMBL" id="QRLN01000006">
    <property type="protein sequence ID" value="RHJ14080.1"/>
    <property type="molecule type" value="Genomic_DNA"/>
</dbReference>
<dbReference type="SUPFAM" id="SSF55811">
    <property type="entry name" value="Nudix"/>
    <property type="match status" value="1"/>
</dbReference>
<dbReference type="EMBL" id="JAQMLA010000004">
    <property type="protein sequence ID" value="MDB8685505.1"/>
    <property type="molecule type" value="Genomic_DNA"/>
</dbReference>
<evidence type="ECO:0000313" key="26">
    <source>
        <dbReference type="Proteomes" id="UP000283834"/>
    </source>
</evidence>
<dbReference type="EMBL" id="QSIR01000002">
    <property type="protein sequence ID" value="RHD08737.1"/>
    <property type="molecule type" value="Genomic_DNA"/>
</dbReference>
<dbReference type="EMBL" id="QRIA01000007">
    <property type="protein sequence ID" value="RHG19493.1"/>
    <property type="molecule type" value="Genomic_DNA"/>
</dbReference>
<evidence type="ECO:0000313" key="7">
    <source>
        <dbReference type="EMBL" id="MDB8685505.1"/>
    </source>
</evidence>
<feature type="domain" description="Nudix hydrolase" evidence="3">
    <location>
        <begin position="41"/>
        <end position="175"/>
    </location>
</feature>
<dbReference type="PROSITE" id="PS00893">
    <property type="entry name" value="NUDIX_BOX"/>
    <property type="match status" value="1"/>
</dbReference>
<evidence type="ECO:0000313" key="16">
    <source>
        <dbReference type="EMBL" id="RGT41346.1"/>
    </source>
</evidence>
<dbReference type="EMBL" id="NIHT01000001">
    <property type="protein sequence ID" value="PLT77566.1"/>
    <property type="molecule type" value="Genomic_DNA"/>
</dbReference>
<evidence type="ECO:0000313" key="4">
    <source>
        <dbReference type="EMBL" id="MCB5494570.1"/>
    </source>
</evidence>
<dbReference type="Proteomes" id="UP001076974">
    <property type="component" value="Unassembled WGS sequence"/>
</dbReference>
<dbReference type="Proteomes" id="UP000283834">
    <property type="component" value="Unassembled WGS sequence"/>
</dbReference>
<comment type="caution">
    <text evidence="12">The sequence shown here is derived from an EMBL/GenBank/DDBJ whole genome shotgun (WGS) entry which is preliminary data.</text>
</comment>
<reference evidence="9" key="7">
    <citation type="submission" date="2022-12" db="EMBL/GenBank/DDBJ databases">
        <title>Genome of R. gnavus strain RSHDN_120.</title>
        <authorList>
            <person name="Abdugheni R."/>
        </authorList>
    </citation>
    <scope>NUCLEOTIDE SEQUENCE</scope>
    <source>
        <strain evidence="9">RSHDN_120</strain>
    </source>
</reference>
<dbReference type="EMBL" id="JAQMLR010000003">
    <property type="protein sequence ID" value="MDB8738004.1"/>
    <property type="molecule type" value="Genomic_DNA"/>
</dbReference>
<evidence type="ECO:0000313" key="13">
    <source>
        <dbReference type="EMBL" id="PLT73683.1"/>
    </source>
</evidence>
<dbReference type="Proteomes" id="UP000283981">
    <property type="component" value="Unassembled WGS sequence"/>
</dbReference>
<dbReference type="Pfam" id="PF00293">
    <property type="entry name" value="NUDIX"/>
    <property type="match status" value="1"/>
</dbReference>
<dbReference type="Proteomes" id="UP001211731">
    <property type="component" value="Unassembled WGS sequence"/>
</dbReference>
<dbReference type="Proteomes" id="UP001149331">
    <property type="component" value="Unassembled WGS sequence"/>
</dbReference>
<evidence type="ECO:0000313" key="29">
    <source>
        <dbReference type="Proteomes" id="UP000284472"/>
    </source>
</evidence>
<dbReference type="PANTHER" id="PTHR43736">
    <property type="entry name" value="ADP-RIBOSE PYROPHOSPHATASE"/>
    <property type="match status" value="1"/>
</dbReference>
<dbReference type="EMBL" id="JAJBNC010000020">
    <property type="protein sequence ID" value="MCB5494570.1"/>
    <property type="molecule type" value="Genomic_DNA"/>
</dbReference>
<dbReference type="EMBL" id="JAAIRV010000002">
    <property type="protein sequence ID" value="NSI57124.1"/>
    <property type="molecule type" value="Genomic_DNA"/>
</dbReference>
<sequence>MAAFLKEIEKFYGTKEKNRQGEDLETFLEHYDPRKYETPSCTTDAVIFSITGELLEVNQLKVLLVRRSNHPSIGFWALPGGFAEMRENLEDTARRELEEETGVKDLPLEQFAVYGDYDRDPRTRVITTAYLSLVNEQDITVRAGDDAADAAWCSLCLKEKEVHTGEVSRKVWQLHVSNEEKGLDTRAEVEETCREGLIRERKFQVLTGGEIAVDHAAIIVQAMCILADRLLEKR</sequence>
<dbReference type="GeneID" id="57432198"/>
<dbReference type="EMBL" id="JAPZEG010000001">
    <property type="protein sequence ID" value="MDE1202259.1"/>
    <property type="molecule type" value="Genomic_DNA"/>
</dbReference>
<dbReference type="EMBL" id="QRQE01000001">
    <property type="protein sequence ID" value="RHM81604.1"/>
    <property type="molecule type" value="Genomic_DNA"/>
</dbReference>
<proteinExistence type="inferred from homology"/>
<dbReference type="Proteomes" id="UP000285697">
    <property type="component" value="Unassembled WGS sequence"/>
</dbReference>
<evidence type="ECO:0000259" key="3">
    <source>
        <dbReference type="PROSITE" id="PS51462"/>
    </source>
</evidence>
<evidence type="ECO:0000313" key="31">
    <source>
        <dbReference type="Proteomes" id="UP000285697"/>
    </source>
</evidence>
<dbReference type="InterPro" id="IPR020084">
    <property type="entry name" value="NUDIX_hydrolase_CS"/>
</dbReference>
<dbReference type="PROSITE" id="PS51462">
    <property type="entry name" value="NUDIX"/>
    <property type="match status" value="1"/>
</dbReference>
<dbReference type="EMBL" id="QRIS01000004">
    <property type="protein sequence ID" value="RHG87530.1"/>
    <property type="molecule type" value="Genomic_DNA"/>
</dbReference>
<accession>A0A2N5NMP2</accession>
<dbReference type="PANTHER" id="PTHR43736:SF4">
    <property type="entry name" value="SLR1690 PROTEIN"/>
    <property type="match status" value="1"/>
</dbReference>
<evidence type="ECO:0000313" key="22">
    <source>
        <dbReference type="Proteomes" id="UP000234840"/>
    </source>
</evidence>
<reference evidence="22 23" key="1">
    <citation type="journal article" date="2017" name="Genome Med.">
        <title>A novel Ruminococcus gnavus clade enriched in inflammatory bowel disease patients.</title>
        <authorList>
            <person name="Hall A.B."/>
            <person name="Yassour M."/>
            <person name="Sauk J."/>
            <person name="Garner A."/>
            <person name="Jiang X."/>
            <person name="Arthur T."/>
            <person name="Lagoudas G.K."/>
            <person name="Vatanen T."/>
            <person name="Fornelos N."/>
            <person name="Wilson R."/>
            <person name="Bertha M."/>
            <person name="Cohen M."/>
            <person name="Garber J."/>
            <person name="Khalili H."/>
            <person name="Gevers D."/>
            <person name="Ananthakrishnan A.N."/>
            <person name="Kugathasan S."/>
            <person name="Lander E.S."/>
            <person name="Blainey P."/>
            <person name="Vlamakis H."/>
            <person name="Xavier R.J."/>
            <person name="Huttenhower C."/>
        </authorList>
    </citation>
    <scope>NUCLEOTIDE SEQUENCE [LARGE SCALE GENOMIC DNA]</scope>
    <source>
        <strain evidence="12 23">RJX1118</strain>
        <strain evidence="13 24">RJX1124</strain>
        <strain evidence="14 25">RJX1125</strain>
        <strain evidence="15 22">RJX1128</strain>
    </source>
</reference>
<evidence type="ECO:0000313" key="8">
    <source>
        <dbReference type="EMBL" id="MDB8738004.1"/>
    </source>
</evidence>
<dbReference type="EMBL" id="NIHS01000006">
    <property type="protein sequence ID" value="PLT73683.1"/>
    <property type="molecule type" value="Genomic_DNA"/>
</dbReference>
<reference evidence="10" key="3">
    <citation type="journal article" date="2020" name="Cell Host Microbe">
        <title>Functional and Genomic Variation between Human-Derived Isolates of Lachnospiraceae Reveals Inter- and Intra-Species Diversity.</title>
        <authorList>
            <person name="Sorbara M.T."/>
            <person name="Littmann E.R."/>
            <person name="Fontana E."/>
            <person name="Moody T.U."/>
            <person name="Kohout C.E."/>
            <person name="Gjonbalaj M."/>
            <person name="Eaton V."/>
            <person name="Seok R."/>
            <person name="Leiner I.M."/>
            <person name="Pamer E.G."/>
        </authorList>
    </citation>
    <scope>NUCLEOTIDE SEQUENCE</scope>
    <source>
        <strain evidence="11">MSK.11.9</strain>
        <strain evidence="10">MSK.15.32</strain>
    </source>
</reference>
<dbReference type="Proteomes" id="UP001297422">
    <property type="component" value="Unassembled WGS sequence"/>
</dbReference>
<evidence type="ECO:0000313" key="28">
    <source>
        <dbReference type="Proteomes" id="UP000283992"/>
    </source>
</evidence>